<dbReference type="InterPro" id="IPR038076">
    <property type="entry name" value="MgtE_N_sf"/>
</dbReference>
<dbReference type="SMART" id="SM00924">
    <property type="entry name" value="MgtE_N"/>
    <property type="match status" value="1"/>
</dbReference>
<evidence type="ECO:0000313" key="3">
    <source>
        <dbReference type="EMBL" id="GMA38858.1"/>
    </source>
</evidence>
<keyword evidence="1" id="KW-0129">CBS domain</keyword>
<dbReference type="SUPFAM" id="SSF54631">
    <property type="entry name" value="CBS-domain pair"/>
    <property type="match status" value="1"/>
</dbReference>
<reference evidence="4" key="1">
    <citation type="journal article" date="2019" name="Int. J. Syst. Evol. Microbiol.">
        <title>The Global Catalogue of Microorganisms (GCM) 10K type strain sequencing project: providing services to taxonomists for standard genome sequencing and annotation.</title>
        <authorList>
            <consortium name="The Broad Institute Genomics Platform"/>
            <consortium name="The Broad Institute Genome Sequencing Center for Infectious Disease"/>
            <person name="Wu L."/>
            <person name="Ma J."/>
        </authorList>
    </citation>
    <scope>NUCLEOTIDE SEQUENCE [LARGE SCALE GENOMIC DNA]</scope>
    <source>
        <strain evidence="4">NBRC 113072</strain>
    </source>
</reference>
<evidence type="ECO:0000259" key="2">
    <source>
        <dbReference type="PROSITE" id="PS51371"/>
    </source>
</evidence>
<evidence type="ECO:0000256" key="1">
    <source>
        <dbReference type="PROSITE-ProRule" id="PRU00703"/>
    </source>
</evidence>
<name>A0ABQ6ILQ7_9MICO</name>
<dbReference type="SUPFAM" id="SSF50346">
    <property type="entry name" value="PRC-barrel domain"/>
    <property type="match status" value="1"/>
</dbReference>
<organism evidence="3 4">
    <name type="scientific">Mobilicoccus caccae</name>
    <dbReference type="NCBI Taxonomy" id="1859295"/>
    <lineage>
        <taxon>Bacteria</taxon>
        <taxon>Bacillati</taxon>
        <taxon>Actinomycetota</taxon>
        <taxon>Actinomycetes</taxon>
        <taxon>Micrococcales</taxon>
        <taxon>Dermatophilaceae</taxon>
        <taxon>Mobilicoccus</taxon>
    </lineage>
</organism>
<proteinExistence type="predicted"/>
<dbReference type="PANTHER" id="PTHR43773:SF1">
    <property type="entry name" value="MAGNESIUM TRANSPORTER MGTE"/>
    <property type="match status" value="1"/>
</dbReference>
<dbReference type="SUPFAM" id="SSF158791">
    <property type="entry name" value="MgtE N-terminal domain-like"/>
    <property type="match status" value="1"/>
</dbReference>
<dbReference type="InterPro" id="IPR011033">
    <property type="entry name" value="PRC_barrel-like_sf"/>
</dbReference>
<dbReference type="PROSITE" id="PS51371">
    <property type="entry name" value="CBS"/>
    <property type="match status" value="2"/>
</dbReference>
<dbReference type="InterPro" id="IPR046342">
    <property type="entry name" value="CBS_dom_sf"/>
</dbReference>
<accession>A0ABQ6ILQ7</accession>
<feature type="domain" description="CBS" evidence="2">
    <location>
        <begin position="298"/>
        <end position="366"/>
    </location>
</feature>
<feature type="domain" description="CBS" evidence="2">
    <location>
        <begin position="367"/>
        <end position="424"/>
    </location>
</feature>
<keyword evidence="4" id="KW-1185">Reference proteome</keyword>
<evidence type="ECO:0000313" key="4">
    <source>
        <dbReference type="Proteomes" id="UP001157126"/>
    </source>
</evidence>
<sequence>MYPANVSQSTRVFVARMAGLAVFDPLGDQVGVVRDVIVTFTSTRRRPLAVGLVVEVAGRRRVFVPLTRVTSIDAGQVITTGLVNMRRFEQRPTEVRVVAELLDRSVTVQEIDEEAYSATVEDVAIERVRTREWSVEKIFVRKTPPGEKASRFRITRRRGETALVDVDRVIGLRGHEPDQRADLLLDDVDHMKAADLAEMIRDLPPHRRIHVSRALTDEKLADVLEELPEEEQIQILASLEGERAADVLEEMQPDDAADLLSELTPEAQERYLRMMEPDEAEDIRRLLTYDEDTAGGLMTTEPVILPPEATIAEALASVRRTEISPALAAMVYVCRAPTETPTGKFLGIVHIQRLLREPPHESVGSVVDKDVEPLAPTDPVGTITRELATYNLVSLPVADEDGHLLGAVTVDDVLDHLLPEDWRENRHEVTHG</sequence>
<dbReference type="Proteomes" id="UP001157126">
    <property type="component" value="Unassembled WGS sequence"/>
</dbReference>
<comment type="caution">
    <text evidence="3">The sequence shown here is derived from an EMBL/GenBank/DDBJ whole genome shotgun (WGS) entry which is preliminary data.</text>
</comment>
<dbReference type="CDD" id="cd04606">
    <property type="entry name" value="CBS_pair_Mg_transporter"/>
    <property type="match status" value="1"/>
</dbReference>
<dbReference type="Pfam" id="PF26205">
    <property type="entry name" value="SH3_actinomycetes"/>
    <property type="match status" value="1"/>
</dbReference>
<dbReference type="Gene3D" id="1.25.60.10">
    <property type="entry name" value="MgtE N-terminal domain-like"/>
    <property type="match status" value="1"/>
</dbReference>
<dbReference type="InterPro" id="IPR000644">
    <property type="entry name" value="CBS_dom"/>
</dbReference>
<dbReference type="Gene3D" id="3.10.580.10">
    <property type="entry name" value="CBS-domain"/>
    <property type="match status" value="1"/>
</dbReference>
<dbReference type="Pfam" id="PF00571">
    <property type="entry name" value="CBS"/>
    <property type="match status" value="2"/>
</dbReference>
<dbReference type="InterPro" id="IPR006669">
    <property type="entry name" value="MgtE_transporter"/>
</dbReference>
<gene>
    <name evidence="3" type="ORF">GCM10025883_09030</name>
</gene>
<dbReference type="InterPro" id="IPR006668">
    <property type="entry name" value="Mg_transptr_MgtE_intracell_dom"/>
</dbReference>
<dbReference type="InterPro" id="IPR058838">
    <property type="entry name" value="SH3_actinomycetes"/>
</dbReference>
<dbReference type="Pfam" id="PF03448">
    <property type="entry name" value="MgtE_N"/>
    <property type="match status" value="1"/>
</dbReference>
<protein>
    <submittedName>
        <fullName evidence="3">Magnesium transporter</fullName>
    </submittedName>
</protein>
<dbReference type="PANTHER" id="PTHR43773">
    <property type="entry name" value="MAGNESIUM TRANSPORTER MGTE"/>
    <property type="match status" value="1"/>
</dbReference>
<dbReference type="EMBL" id="BSUO01000001">
    <property type="protein sequence ID" value="GMA38858.1"/>
    <property type="molecule type" value="Genomic_DNA"/>
</dbReference>
<dbReference type="SMART" id="SM00116">
    <property type="entry name" value="CBS"/>
    <property type="match status" value="2"/>
</dbReference>